<accession>A0A1I0MBR5</accession>
<dbReference type="RefSeq" id="WP_092449910.1">
    <property type="nucleotide sequence ID" value="NZ_FOJI01000001.1"/>
</dbReference>
<evidence type="ECO:0000313" key="1">
    <source>
        <dbReference type="EMBL" id="SEV85156.1"/>
    </source>
</evidence>
<dbReference type="Gene3D" id="1.20.1660.10">
    <property type="entry name" value="Hypothetical protein (EF3068)"/>
    <property type="match status" value="1"/>
</dbReference>
<dbReference type="SUPFAM" id="SSF48371">
    <property type="entry name" value="ARM repeat"/>
    <property type="match status" value="1"/>
</dbReference>
<dbReference type="STRING" id="99656.SAMN05421659_101336"/>
<protein>
    <submittedName>
        <fullName evidence="1">3-methyladenine DNA glycosylase AlkD</fullName>
    </submittedName>
</protein>
<dbReference type="CDD" id="cd07064">
    <property type="entry name" value="AlkD_like_1"/>
    <property type="match status" value="1"/>
</dbReference>
<dbReference type="InterPro" id="IPR014825">
    <property type="entry name" value="DNA_alkylation"/>
</dbReference>
<dbReference type="Pfam" id="PF08713">
    <property type="entry name" value="DNA_alkylation"/>
    <property type="match status" value="1"/>
</dbReference>
<keyword evidence="2" id="KW-1185">Reference proteome</keyword>
<dbReference type="PANTHER" id="PTHR34070">
    <property type="entry name" value="ARMADILLO-TYPE FOLD"/>
    <property type="match status" value="1"/>
</dbReference>
<sequence>MWYDNLFLELKQLRDNKQAEKMSAYMQNKYDFLGIPKPKLKEIAKPYLKESRKYDFDWEFVNICWNKDYREAQYIAINYLSMNSKKFTDKDLPKLKHLIINKSWWETVDSLDAMVGSIVLKYEALEKTMLEWSISDNIWLKRVSIDFQQEYEEKTNTELLEKIINNNLGSNEFFVNKAIGWSLRDYSKVNPEWVKGFLAKYKEQLSTLSIKEASKYL</sequence>
<proteinExistence type="predicted"/>
<dbReference type="EMBL" id="FOJI01000001">
    <property type="protein sequence ID" value="SEV85156.1"/>
    <property type="molecule type" value="Genomic_DNA"/>
</dbReference>
<organism evidence="1 2">
    <name type="scientific">[Clostridium] fimetarium</name>
    <dbReference type="NCBI Taxonomy" id="99656"/>
    <lineage>
        <taxon>Bacteria</taxon>
        <taxon>Bacillati</taxon>
        <taxon>Bacillota</taxon>
        <taxon>Clostridia</taxon>
        <taxon>Lachnospirales</taxon>
        <taxon>Lachnospiraceae</taxon>
    </lineage>
</organism>
<dbReference type="Proteomes" id="UP000199701">
    <property type="component" value="Unassembled WGS sequence"/>
</dbReference>
<evidence type="ECO:0000313" key="2">
    <source>
        <dbReference type="Proteomes" id="UP000199701"/>
    </source>
</evidence>
<reference evidence="1 2" key="1">
    <citation type="submission" date="2016-10" db="EMBL/GenBank/DDBJ databases">
        <authorList>
            <person name="de Groot N.N."/>
        </authorList>
    </citation>
    <scope>NUCLEOTIDE SEQUENCE [LARGE SCALE GENOMIC DNA]</scope>
    <source>
        <strain evidence="1 2">DSM 9179</strain>
    </source>
</reference>
<dbReference type="OrthoDB" id="9775346at2"/>
<dbReference type="Gene3D" id="1.25.40.290">
    <property type="entry name" value="ARM repeat domains"/>
    <property type="match status" value="1"/>
</dbReference>
<dbReference type="InterPro" id="IPR016024">
    <property type="entry name" value="ARM-type_fold"/>
</dbReference>
<name>A0A1I0MBR5_9FIRM</name>
<dbReference type="AlphaFoldDB" id="A0A1I0MBR5"/>
<gene>
    <name evidence="1" type="ORF">SAMN05421659_101336</name>
</gene>
<dbReference type="PANTHER" id="PTHR34070:SF1">
    <property type="entry name" value="DNA ALKYLATION REPAIR PROTEIN"/>
    <property type="match status" value="1"/>
</dbReference>